<reference evidence="1" key="1">
    <citation type="submission" date="2020-10" db="EMBL/GenBank/DDBJ databases">
        <title>Sequencing the genomes of 1000 actinobacteria strains.</title>
        <authorList>
            <person name="Klenk H.-P."/>
        </authorList>
    </citation>
    <scope>NUCLEOTIDE SEQUENCE</scope>
    <source>
        <strain evidence="1">DSM 45354</strain>
    </source>
</reference>
<dbReference type="GO" id="GO:0004803">
    <property type="term" value="F:transposase activity"/>
    <property type="evidence" value="ECO:0007669"/>
    <property type="project" value="TreeGrafter"/>
</dbReference>
<proteinExistence type="predicted"/>
<gene>
    <name evidence="1" type="ORF">HEB94_000441</name>
</gene>
<dbReference type="PANTHER" id="PTHR10948">
    <property type="entry name" value="TRANSPOSASE"/>
    <property type="match status" value="1"/>
</dbReference>
<dbReference type="InterPro" id="IPR051917">
    <property type="entry name" value="Transposase-Integrase"/>
</dbReference>
<organism evidence="1 2">
    <name type="scientific">Actinopolymorpha pittospori</name>
    <dbReference type="NCBI Taxonomy" id="648752"/>
    <lineage>
        <taxon>Bacteria</taxon>
        <taxon>Bacillati</taxon>
        <taxon>Actinomycetota</taxon>
        <taxon>Actinomycetes</taxon>
        <taxon>Propionibacteriales</taxon>
        <taxon>Actinopolymorphaceae</taxon>
        <taxon>Actinopolymorpha</taxon>
    </lineage>
</organism>
<dbReference type="GO" id="GO:0032196">
    <property type="term" value="P:transposition"/>
    <property type="evidence" value="ECO:0007669"/>
    <property type="project" value="TreeGrafter"/>
</dbReference>
<comment type="caution">
    <text evidence="1">The sequence shown here is derived from an EMBL/GenBank/DDBJ whole genome shotgun (WGS) entry which is preliminary data.</text>
</comment>
<dbReference type="GO" id="GO:0005829">
    <property type="term" value="C:cytosol"/>
    <property type="evidence" value="ECO:0007669"/>
    <property type="project" value="TreeGrafter"/>
</dbReference>
<name>A0A927MQX2_9ACTN</name>
<accession>A0A927MQX2</accession>
<evidence type="ECO:0000313" key="1">
    <source>
        <dbReference type="EMBL" id="MBE1603593.1"/>
    </source>
</evidence>
<sequence length="115" mass="12834">MYALDPEECHWEGDCIMGAGNRSAIGTLVERRTRYLILVHVPNGRPTADAMREGITTALGVLPAWLRRTLTWDQGKELALHQQITEQTQRLLTRRMTCRDDVALAVTGNGPDGFS</sequence>
<keyword evidence="2" id="KW-1185">Reference proteome</keyword>
<dbReference type="Proteomes" id="UP000638648">
    <property type="component" value="Unassembled WGS sequence"/>
</dbReference>
<dbReference type="AlphaFoldDB" id="A0A927MQX2"/>
<protein>
    <submittedName>
        <fullName evidence="1">IS30 family transposase</fullName>
    </submittedName>
</protein>
<evidence type="ECO:0000313" key="2">
    <source>
        <dbReference type="Proteomes" id="UP000638648"/>
    </source>
</evidence>
<dbReference type="EMBL" id="JADBEM010000001">
    <property type="protein sequence ID" value="MBE1603593.1"/>
    <property type="molecule type" value="Genomic_DNA"/>
</dbReference>
<dbReference type="PANTHER" id="PTHR10948:SF23">
    <property type="entry name" value="TRANSPOSASE INSI FOR INSERTION SEQUENCE ELEMENT IS30A-RELATED"/>
    <property type="match status" value="1"/>
</dbReference>